<dbReference type="Proteomes" id="UP001054837">
    <property type="component" value="Unassembled WGS sequence"/>
</dbReference>
<sequence length="95" mass="11075">MEIDQVPATTSIHQHGIQRTFPNQKEDSRTQVAQPLTRVHHQEYLRTLSLSRLLIRASFLFRDRICREIVFRLPQQCASPLSSSIRFVLYLVGIN</sequence>
<dbReference type="AlphaFoldDB" id="A0AAV4NMQ5"/>
<dbReference type="EMBL" id="BPLQ01001757">
    <property type="protein sequence ID" value="GIX85055.1"/>
    <property type="molecule type" value="Genomic_DNA"/>
</dbReference>
<evidence type="ECO:0000313" key="2">
    <source>
        <dbReference type="EMBL" id="GIX85055.1"/>
    </source>
</evidence>
<proteinExistence type="predicted"/>
<feature type="region of interest" description="Disordered" evidence="1">
    <location>
        <begin position="1"/>
        <end position="31"/>
    </location>
</feature>
<evidence type="ECO:0000256" key="1">
    <source>
        <dbReference type="SAM" id="MobiDB-lite"/>
    </source>
</evidence>
<name>A0AAV4NMQ5_9ARAC</name>
<evidence type="ECO:0000313" key="3">
    <source>
        <dbReference type="Proteomes" id="UP001054837"/>
    </source>
</evidence>
<organism evidence="2 3">
    <name type="scientific">Caerostris darwini</name>
    <dbReference type="NCBI Taxonomy" id="1538125"/>
    <lineage>
        <taxon>Eukaryota</taxon>
        <taxon>Metazoa</taxon>
        <taxon>Ecdysozoa</taxon>
        <taxon>Arthropoda</taxon>
        <taxon>Chelicerata</taxon>
        <taxon>Arachnida</taxon>
        <taxon>Araneae</taxon>
        <taxon>Araneomorphae</taxon>
        <taxon>Entelegynae</taxon>
        <taxon>Araneoidea</taxon>
        <taxon>Araneidae</taxon>
        <taxon>Caerostris</taxon>
    </lineage>
</organism>
<comment type="caution">
    <text evidence="2">The sequence shown here is derived from an EMBL/GenBank/DDBJ whole genome shotgun (WGS) entry which is preliminary data.</text>
</comment>
<keyword evidence="3" id="KW-1185">Reference proteome</keyword>
<protein>
    <submittedName>
        <fullName evidence="2">Uncharacterized protein</fullName>
    </submittedName>
</protein>
<gene>
    <name evidence="2" type="ORF">CDAR_93801</name>
</gene>
<accession>A0AAV4NMQ5</accession>
<reference evidence="2 3" key="1">
    <citation type="submission" date="2021-06" db="EMBL/GenBank/DDBJ databases">
        <title>Caerostris darwini draft genome.</title>
        <authorList>
            <person name="Kono N."/>
            <person name="Arakawa K."/>
        </authorList>
    </citation>
    <scope>NUCLEOTIDE SEQUENCE [LARGE SCALE GENOMIC DNA]</scope>
</reference>